<feature type="non-terminal residue" evidence="1">
    <location>
        <position position="1"/>
    </location>
</feature>
<organism evidence="1 2">
    <name type="scientific">Mucuna pruriens</name>
    <name type="common">Velvet bean</name>
    <name type="synonym">Dolichos pruriens</name>
    <dbReference type="NCBI Taxonomy" id="157652"/>
    <lineage>
        <taxon>Eukaryota</taxon>
        <taxon>Viridiplantae</taxon>
        <taxon>Streptophyta</taxon>
        <taxon>Embryophyta</taxon>
        <taxon>Tracheophyta</taxon>
        <taxon>Spermatophyta</taxon>
        <taxon>Magnoliopsida</taxon>
        <taxon>eudicotyledons</taxon>
        <taxon>Gunneridae</taxon>
        <taxon>Pentapetalae</taxon>
        <taxon>rosids</taxon>
        <taxon>fabids</taxon>
        <taxon>Fabales</taxon>
        <taxon>Fabaceae</taxon>
        <taxon>Papilionoideae</taxon>
        <taxon>50 kb inversion clade</taxon>
        <taxon>NPAAA clade</taxon>
        <taxon>indigoferoid/millettioid clade</taxon>
        <taxon>Phaseoleae</taxon>
        <taxon>Mucuna</taxon>
    </lineage>
</organism>
<sequence length="287" mass="32312">MCLENQLPELTSLVRQLAVGKHQQPTKRVCEICTSVEHPTDMCPTLMRWSARRQIPIWKITVSKPAVAIPAESESRATYSTKIWTSWGHAGFESRQLSIGGTNIPAPVFRQQPQQQMTPQPNSSSMEDLVKQILECNLQFQQNITVTIHDLKMQVGQLVDTSAGFGSIPLQTISNSKREESTWHGYKTTSLSRVQDQLELSPRPVRVESEPGVDSRVQQLAKSVSLPFPNCTISARRSKIDEDLLKLFRKVDINIPLLNRSNKSLNTLSSSRNCVHKRKKMKGAVEK</sequence>
<proteinExistence type="predicted"/>
<dbReference type="EMBL" id="QJKJ01011911">
    <property type="protein sequence ID" value="RDX69932.1"/>
    <property type="molecule type" value="Genomic_DNA"/>
</dbReference>
<protein>
    <submittedName>
        <fullName evidence="1">Uncharacterized protein</fullName>
    </submittedName>
</protein>
<dbReference type="OrthoDB" id="778454at2759"/>
<gene>
    <name evidence="1" type="ORF">CR513_50885</name>
</gene>
<reference evidence="1" key="1">
    <citation type="submission" date="2018-05" db="EMBL/GenBank/DDBJ databases">
        <title>Draft genome of Mucuna pruriens seed.</title>
        <authorList>
            <person name="Nnadi N.E."/>
            <person name="Vos R."/>
            <person name="Hasami M.H."/>
            <person name="Devisetty U.K."/>
            <person name="Aguiy J.C."/>
        </authorList>
    </citation>
    <scope>NUCLEOTIDE SEQUENCE [LARGE SCALE GENOMIC DNA]</scope>
    <source>
        <strain evidence="1">JCA_2017</strain>
    </source>
</reference>
<dbReference type="AlphaFoldDB" id="A0A371EV59"/>
<name>A0A371EV59_MUCPR</name>
<accession>A0A371EV59</accession>
<evidence type="ECO:0000313" key="1">
    <source>
        <dbReference type="EMBL" id="RDX69932.1"/>
    </source>
</evidence>
<evidence type="ECO:0000313" key="2">
    <source>
        <dbReference type="Proteomes" id="UP000257109"/>
    </source>
</evidence>
<keyword evidence="2" id="KW-1185">Reference proteome</keyword>
<dbReference type="Proteomes" id="UP000257109">
    <property type="component" value="Unassembled WGS sequence"/>
</dbReference>
<comment type="caution">
    <text evidence="1">The sequence shown here is derived from an EMBL/GenBank/DDBJ whole genome shotgun (WGS) entry which is preliminary data.</text>
</comment>